<dbReference type="RefSeq" id="WP_125984754.1">
    <property type="nucleotide sequence ID" value="NZ_NGJS01000023.1"/>
</dbReference>
<evidence type="ECO:0000256" key="2">
    <source>
        <dbReference type="ARBA" id="ARBA00023163"/>
    </source>
</evidence>
<reference evidence="5 6" key="1">
    <citation type="submission" date="2017-05" db="EMBL/GenBank/DDBJ databases">
        <title>Vagococcus spp. assemblies.</title>
        <authorList>
            <person name="Gulvik C.A."/>
        </authorList>
    </citation>
    <scope>NUCLEOTIDE SEQUENCE [LARGE SCALE GENOMIC DNA]</scope>
    <source>
        <strain evidence="5 6">SS1995</strain>
    </source>
</reference>
<name>A0A429ZSX4_9ENTE</name>
<dbReference type="AlphaFoldDB" id="A0A429ZSX4"/>
<protein>
    <recommendedName>
        <fullName evidence="4">Mga helix-turn-helix domain-containing protein</fullName>
    </recommendedName>
</protein>
<feature type="domain" description="Mga helix-turn-helix" evidence="4">
    <location>
        <begin position="93"/>
        <end position="165"/>
    </location>
</feature>
<evidence type="ECO:0000256" key="3">
    <source>
        <dbReference type="SAM" id="Coils"/>
    </source>
</evidence>
<dbReference type="PANTHER" id="PTHR30185:SF13">
    <property type="entry name" value="LICABCH OPERON REGULATOR-RELATED"/>
    <property type="match status" value="1"/>
</dbReference>
<dbReference type="Pfam" id="PF05043">
    <property type="entry name" value="Mga"/>
    <property type="match status" value="1"/>
</dbReference>
<evidence type="ECO:0000259" key="4">
    <source>
        <dbReference type="Pfam" id="PF05043"/>
    </source>
</evidence>
<evidence type="ECO:0000313" key="5">
    <source>
        <dbReference type="EMBL" id="RST96738.1"/>
    </source>
</evidence>
<comment type="caution">
    <text evidence="5">The sequence shown here is derived from an EMBL/GenBank/DDBJ whole genome shotgun (WGS) entry which is preliminary data.</text>
</comment>
<dbReference type="EMBL" id="NGJS01000023">
    <property type="protein sequence ID" value="RST96738.1"/>
    <property type="molecule type" value="Genomic_DNA"/>
</dbReference>
<dbReference type="InterPro" id="IPR050661">
    <property type="entry name" value="BglG_antiterminators"/>
</dbReference>
<dbReference type="InterPro" id="IPR036388">
    <property type="entry name" value="WH-like_DNA-bd_sf"/>
</dbReference>
<gene>
    <name evidence="5" type="ORF">CBF37_10780</name>
</gene>
<dbReference type="OrthoDB" id="2365732at2"/>
<organism evidence="5 6">
    <name type="scientific">Vagococcus vulneris</name>
    <dbReference type="NCBI Taxonomy" id="1977869"/>
    <lineage>
        <taxon>Bacteria</taxon>
        <taxon>Bacillati</taxon>
        <taxon>Bacillota</taxon>
        <taxon>Bacilli</taxon>
        <taxon>Lactobacillales</taxon>
        <taxon>Enterococcaceae</taxon>
        <taxon>Vagococcus</taxon>
    </lineage>
</organism>
<keyword evidence="6" id="KW-1185">Reference proteome</keyword>
<keyword evidence="3" id="KW-0175">Coiled coil</keyword>
<proteinExistence type="predicted"/>
<dbReference type="Proteomes" id="UP000287857">
    <property type="component" value="Unassembled WGS sequence"/>
</dbReference>
<keyword evidence="2" id="KW-0804">Transcription</keyword>
<evidence type="ECO:0000313" key="6">
    <source>
        <dbReference type="Proteomes" id="UP000287857"/>
    </source>
</evidence>
<sequence>MEKHLFNILSNHNQTILSILDIISENNRWYSVTELSMQLNVVERTVQRYLNQLEEIVATYNEGDRQTIKLSYEKYKGAYLEIERGSNFIDFKNYILSNDESILILKEIMFEDFDSVKKYAMKNYVSEGMVRRSLKKIKDFLNLYHIDLARNSFKLIGEEKQIRLVAFILSWVTFKGISWPFDSISQDKVYNSVDTFSQAMKLDISIIHRKQMAYILAINLIRLRKNHIIKLEESWKNYVDLNSIKESVPFLKSFMSEYNMHIEAEVYYYIVLMQTKAKIYDSEELKKRIITYHKKKNSDIYQATNLFIQQFESNFSPIPIELEKQFFITSFCAHIFAKLFKNINMDIDGHPLFEDIDEDFPILKDRISLLIDELYQLSGNSIFLEKQFLMQKYLLLFSSFLPLTSYEPPIYIYLESDLPSFIKQNITTRLTDRFKHDFNLTFLPRSKRDDADLIFTNIPNLIEEKNRFEDNLLLFDFPLKSRDIVELEHKLKLNIQKKSHNLSEI</sequence>
<dbReference type="InterPro" id="IPR007737">
    <property type="entry name" value="Mga_HTH"/>
</dbReference>
<dbReference type="PANTHER" id="PTHR30185">
    <property type="entry name" value="CRYPTIC BETA-GLUCOSIDE BGL OPERON ANTITERMINATOR"/>
    <property type="match status" value="1"/>
</dbReference>
<feature type="coiled-coil region" evidence="3">
    <location>
        <begin position="32"/>
        <end position="59"/>
    </location>
</feature>
<dbReference type="Gene3D" id="1.10.10.10">
    <property type="entry name" value="Winged helix-like DNA-binding domain superfamily/Winged helix DNA-binding domain"/>
    <property type="match status" value="2"/>
</dbReference>
<evidence type="ECO:0000256" key="1">
    <source>
        <dbReference type="ARBA" id="ARBA00023015"/>
    </source>
</evidence>
<keyword evidence="1" id="KW-0805">Transcription regulation</keyword>
<accession>A0A429ZSX4</accession>